<accession>G9XAR2</accession>
<evidence type="ECO:0008006" key="5">
    <source>
        <dbReference type="Google" id="ProtNLM"/>
    </source>
</evidence>
<evidence type="ECO:0000313" key="3">
    <source>
        <dbReference type="Proteomes" id="UP000003379"/>
    </source>
</evidence>
<dbReference type="AlphaFoldDB" id="G9WZJ7"/>
<dbReference type="NCBIfam" id="TIGR03959">
    <property type="entry name" value="hyd_TM1266"/>
    <property type="match status" value="1"/>
</dbReference>
<dbReference type="Proteomes" id="UP000006437">
    <property type="component" value="Unassembled WGS sequence"/>
</dbReference>
<dbReference type="Proteomes" id="UP000003379">
    <property type="component" value="Unassembled WGS sequence"/>
</dbReference>
<sequence length="86" mass="9609">MQNRVAIIGIIVEDNTYIEELNNLLHKYSHIIVGRMGVPYRDRNIGVISIIVDAPSDEINTLSGKLGMIKGINSKTMYAKVADKHE</sequence>
<protein>
    <recommendedName>
        <fullName evidence="5">Iron-only hydrogenase system regulator</fullName>
    </recommendedName>
</protein>
<evidence type="ECO:0000313" key="2">
    <source>
        <dbReference type="EMBL" id="EHL19906.1"/>
    </source>
</evidence>
<evidence type="ECO:0000313" key="4">
    <source>
        <dbReference type="Proteomes" id="UP000006437"/>
    </source>
</evidence>
<gene>
    <name evidence="2" type="ORF">HMPREF9628_01079</name>
    <name evidence="1" type="ORF">HMPREF9629_01598</name>
</gene>
<dbReference type="Pfam" id="PF21699">
    <property type="entry name" value="TM1266-like"/>
    <property type="match status" value="1"/>
</dbReference>
<dbReference type="Gene3D" id="3.30.70.1150">
    <property type="entry name" value="ACT-like. Chain A, domain 2"/>
    <property type="match status" value="1"/>
</dbReference>
<comment type="caution">
    <text evidence="1">The sequence shown here is derived from an EMBL/GenBank/DDBJ whole genome shotgun (WGS) entry which is preliminary data.</text>
</comment>
<dbReference type="HOGENOM" id="CLU_170247_0_1_9"/>
<dbReference type="BioCyc" id="EBAC796937-HMP:GMGH-1603-MONOMER"/>
<accession>G9WZJ7</accession>
<dbReference type="InterPro" id="IPR027271">
    <property type="entry name" value="Acetolactate_synth/TF_NikR_C"/>
</dbReference>
<name>G9WZJ7_9FIRM</name>
<organism evidence="1 4">
    <name type="scientific">Peptoanaerobacter stomatis</name>
    <dbReference type="NCBI Taxonomy" id="796937"/>
    <lineage>
        <taxon>Bacteria</taxon>
        <taxon>Bacillati</taxon>
        <taxon>Bacillota</taxon>
        <taxon>Clostridia</taxon>
        <taxon>Peptostreptococcales</taxon>
        <taxon>Filifactoraceae</taxon>
        <taxon>Peptoanaerobacter</taxon>
    </lineage>
</organism>
<reference evidence="1 4" key="1">
    <citation type="submission" date="2011-08" db="EMBL/GenBank/DDBJ databases">
        <title>The Genome Sequence of Eubacteriaceae bacterium ACC19a.</title>
        <authorList>
            <consortium name="The Broad Institute Genome Sequencing Platform"/>
            <person name="Earl A."/>
            <person name="Ward D."/>
            <person name="Feldgarden M."/>
            <person name="Gevers D."/>
            <person name="Sizova M."/>
            <person name="Hazen A."/>
            <person name="Epstein S."/>
            <person name="Young S.K."/>
            <person name="Zeng Q."/>
            <person name="Gargeya S."/>
            <person name="Fitzgerald M."/>
            <person name="Haas B."/>
            <person name="Abouelleil A."/>
            <person name="Alvarado L."/>
            <person name="Arachchi H.M."/>
            <person name="Berlin A."/>
            <person name="Brown A."/>
            <person name="Chapman S.B."/>
            <person name="Chen Z."/>
            <person name="Dunbar C."/>
            <person name="Freedman E."/>
            <person name="Gearin G."/>
            <person name="Gellesch M."/>
            <person name="Goldberg J."/>
            <person name="Griggs A."/>
            <person name="Gujja S."/>
            <person name="Heiman D."/>
            <person name="Howarth C."/>
            <person name="Larson L."/>
            <person name="Lui A."/>
            <person name="MacDonald P.J.P."/>
            <person name="Montmayeur A."/>
            <person name="Murphy C."/>
            <person name="Neiman D."/>
            <person name="Pearson M."/>
            <person name="Priest M."/>
            <person name="Roberts A."/>
            <person name="Saif S."/>
            <person name="Shea T."/>
            <person name="Shenoy N."/>
            <person name="Sisk P."/>
            <person name="Stolte C."/>
            <person name="Sykes S."/>
            <person name="Wortman J."/>
            <person name="Nusbaum C."/>
            <person name="Birren B."/>
        </authorList>
    </citation>
    <scope>NUCLEOTIDE SEQUENCE [LARGE SCALE GENOMIC DNA]</scope>
    <source>
        <strain evidence="1 4">ACC19a</strain>
    </source>
</reference>
<reference evidence="2 3" key="2">
    <citation type="submission" date="2011-08" db="EMBL/GenBank/DDBJ databases">
        <title>The Genome Sequence of Eubacteriaceae bacterium CM5.</title>
        <authorList>
            <consortium name="The Broad Institute Genome Sequencing Platform"/>
            <person name="Earl A."/>
            <person name="Ward D."/>
            <person name="Feldgarden M."/>
            <person name="Gevers D."/>
            <person name="Sizova M."/>
            <person name="Hazen A."/>
            <person name="Epstein S."/>
            <person name="Young S.K."/>
            <person name="Zeng Q."/>
            <person name="Gargeya S."/>
            <person name="Fitzgerald M."/>
            <person name="Haas B."/>
            <person name="Abouelleil A."/>
            <person name="Alvarado L."/>
            <person name="Arachchi H.M."/>
            <person name="Berlin A."/>
            <person name="Brown A."/>
            <person name="Chapman S.B."/>
            <person name="Chen Z."/>
            <person name="Dunbar C."/>
            <person name="Freedman E."/>
            <person name="Gearin G."/>
            <person name="Gellesch M."/>
            <person name="Goldberg J."/>
            <person name="Griggs A."/>
            <person name="Gujja S."/>
            <person name="Heiman D."/>
            <person name="Howarth C."/>
            <person name="Larson L."/>
            <person name="Lui A."/>
            <person name="MacDonald P.J.P."/>
            <person name="Montmayeur A."/>
            <person name="Murphy C."/>
            <person name="Neiman D."/>
            <person name="Pearson M."/>
            <person name="Priest M."/>
            <person name="Roberts A."/>
            <person name="Saif S."/>
            <person name="Shea T."/>
            <person name="Shenoy N."/>
            <person name="Sisk P."/>
            <person name="Stolte C."/>
            <person name="Sykes S."/>
            <person name="Wortman J."/>
            <person name="Nusbaum C."/>
            <person name="Birren B."/>
        </authorList>
    </citation>
    <scope>NUCLEOTIDE SEQUENCE [LARGE SCALE GENOMIC DNA]</scope>
    <source>
        <strain evidence="2 3">CM5</strain>
    </source>
</reference>
<dbReference type="RefSeq" id="WP_009525827.1">
    <property type="nucleotide sequence ID" value="NZ_JBQMYZ010000028.1"/>
</dbReference>
<dbReference type="SUPFAM" id="SSF55021">
    <property type="entry name" value="ACT-like"/>
    <property type="match status" value="1"/>
</dbReference>
<proteinExistence type="predicted"/>
<dbReference type="STRING" id="796937.HMPREF9630_01478"/>
<dbReference type="EMBL" id="AFZE01000008">
    <property type="protein sequence ID" value="EHL15884.1"/>
    <property type="molecule type" value="Genomic_DNA"/>
</dbReference>
<dbReference type="InterPro" id="IPR045865">
    <property type="entry name" value="ACT-like_dom_sf"/>
</dbReference>
<dbReference type="EMBL" id="AFZG01000013">
    <property type="protein sequence ID" value="EHL19906.1"/>
    <property type="molecule type" value="Genomic_DNA"/>
</dbReference>
<dbReference type="InterPro" id="IPR023860">
    <property type="entry name" value="FeFe-hyd_TM1266"/>
</dbReference>
<evidence type="ECO:0000313" key="1">
    <source>
        <dbReference type="EMBL" id="EHL15884.1"/>
    </source>
</evidence>
<dbReference type="PATRIC" id="fig|796937.3.peg.795"/>